<reference evidence="3 4" key="1">
    <citation type="submission" date="2019-03" db="EMBL/GenBank/DDBJ databases">
        <title>Genomic Encyclopedia of Type Strains, Phase IV (KMG-IV): sequencing the most valuable type-strain genomes for metagenomic binning, comparative biology and taxonomic classification.</title>
        <authorList>
            <person name="Goeker M."/>
        </authorList>
    </citation>
    <scope>NUCLEOTIDE SEQUENCE [LARGE SCALE GENOMIC DNA]</scope>
    <source>
        <strain evidence="3 4">DSM 103428</strain>
    </source>
</reference>
<dbReference type="PANTHER" id="PTHR46663:SF2">
    <property type="entry name" value="GGDEF DOMAIN-CONTAINING PROTEIN"/>
    <property type="match status" value="1"/>
</dbReference>
<dbReference type="InterPro" id="IPR043128">
    <property type="entry name" value="Rev_trsase/Diguanyl_cyclase"/>
</dbReference>
<dbReference type="InterPro" id="IPR000160">
    <property type="entry name" value="GGDEF_dom"/>
</dbReference>
<dbReference type="InterPro" id="IPR000014">
    <property type="entry name" value="PAS"/>
</dbReference>
<feature type="transmembrane region" description="Helical" evidence="1">
    <location>
        <begin position="49"/>
        <end position="69"/>
    </location>
</feature>
<dbReference type="Pfam" id="PF08448">
    <property type="entry name" value="PAS_4"/>
    <property type="match status" value="1"/>
</dbReference>
<dbReference type="Gene3D" id="3.30.70.270">
    <property type="match status" value="1"/>
</dbReference>
<dbReference type="PROSITE" id="PS50887">
    <property type="entry name" value="GGDEF"/>
    <property type="match status" value="1"/>
</dbReference>
<name>A0A4R1KZ95_9BACT</name>
<sequence>MVTALLQKIVSARRGARLGLSLFLYGAAALGILTYHLKQAAGRSLGVAHFPLNSLLEGAAVVLCLLLLWRIANSFRESPSFIFTYYVLISFLMFFVIERCALMAVRWPEPPWLTQDGAAFLQVLGSMAAAGGALIVLPHLRSLREGSALARMERDKFLAAAESSLDDFYLFDGVPDEKGEIKDFRFSYINPNAERRLRTRRENMIGKILTEERPFVIRSGLIERYREVVRTGTPFTGEVYLDDERIKATWLSVQVVKLGSGIAVTSRDVTEQKRLTDHVHYLAHYDQLTGLPNRTLLRDRLEQAIAYAQRHNNRVAVFILDVDHFKEVNDAHGHAEGDAVLAAVGKRLLETVRETDTVARIGGDEFVIVMPEFKSLEDVRRCGWQIVRSAAKPIPLGGREIKVTVSVGLALYPDCGAGSDELLRKADASMYMVKGRGRNGLQICGEEGS</sequence>
<dbReference type="EMBL" id="SMGK01000006">
    <property type="protein sequence ID" value="TCK70876.1"/>
    <property type="molecule type" value="Genomic_DNA"/>
</dbReference>
<feature type="transmembrane region" description="Helical" evidence="1">
    <location>
        <begin position="81"/>
        <end position="105"/>
    </location>
</feature>
<keyword evidence="1" id="KW-0472">Membrane</keyword>
<keyword evidence="1" id="KW-0812">Transmembrane</keyword>
<gene>
    <name evidence="3" type="ORF">C7378_3266</name>
</gene>
<accession>A0A4R1KZ95</accession>
<feature type="transmembrane region" description="Helical" evidence="1">
    <location>
        <begin position="18"/>
        <end position="37"/>
    </location>
</feature>
<protein>
    <submittedName>
        <fullName evidence="3">Diguanylate cyclase (GGDEF)-like protein</fullName>
    </submittedName>
</protein>
<evidence type="ECO:0000259" key="2">
    <source>
        <dbReference type="PROSITE" id="PS50887"/>
    </source>
</evidence>
<feature type="domain" description="GGDEF" evidence="2">
    <location>
        <begin position="313"/>
        <end position="446"/>
    </location>
</feature>
<evidence type="ECO:0000256" key="1">
    <source>
        <dbReference type="SAM" id="Phobius"/>
    </source>
</evidence>
<dbReference type="InterPro" id="IPR013656">
    <property type="entry name" value="PAS_4"/>
</dbReference>
<comment type="caution">
    <text evidence="3">The sequence shown here is derived from an EMBL/GenBank/DDBJ whole genome shotgun (WGS) entry which is preliminary data.</text>
</comment>
<dbReference type="NCBIfam" id="TIGR00254">
    <property type="entry name" value="GGDEF"/>
    <property type="match status" value="1"/>
</dbReference>
<dbReference type="SUPFAM" id="SSF55785">
    <property type="entry name" value="PYP-like sensor domain (PAS domain)"/>
    <property type="match status" value="1"/>
</dbReference>
<dbReference type="AlphaFoldDB" id="A0A4R1KZ95"/>
<dbReference type="InterPro" id="IPR029787">
    <property type="entry name" value="Nucleotide_cyclase"/>
</dbReference>
<keyword evidence="1" id="KW-1133">Transmembrane helix</keyword>
<dbReference type="InterPro" id="IPR035965">
    <property type="entry name" value="PAS-like_dom_sf"/>
</dbReference>
<dbReference type="SUPFAM" id="SSF55073">
    <property type="entry name" value="Nucleotide cyclase"/>
    <property type="match status" value="1"/>
</dbReference>
<dbReference type="CDD" id="cd01949">
    <property type="entry name" value="GGDEF"/>
    <property type="match status" value="1"/>
</dbReference>
<dbReference type="CDD" id="cd00130">
    <property type="entry name" value="PAS"/>
    <property type="match status" value="1"/>
</dbReference>
<evidence type="ECO:0000313" key="3">
    <source>
        <dbReference type="EMBL" id="TCK70876.1"/>
    </source>
</evidence>
<dbReference type="SMART" id="SM00267">
    <property type="entry name" value="GGDEF"/>
    <property type="match status" value="1"/>
</dbReference>
<evidence type="ECO:0000313" key="4">
    <source>
        <dbReference type="Proteomes" id="UP000295210"/>
    </source>
</evidence>
<keyword evidence="4" id="KW-1185">Reference proteome</keyword>
<dbReference type="GO" id="GO:0003824">
    <property type="term" value="F:catalytic activity"/>
    <property type="evidence" value="ECO:0007669"/>
    <property type="project" value="UniProtKB-ARBA"/>
</dbReference>
<dbReference type="Pfam" id="PF00990">
    <property type="entry name" value="GGDEF"/>
    <property type="match status" value="1"/>
</dbReference>
<organism evidence="3 4">
    <name type="scientific">Acidipila rosea</name>
    <dbReference type="NCBI Taxonomy" id="768535"/>
    <lineage>
        <taxon>Bacteria</taxon>
        <taxon>Pseudomonadati</taxon>
        <taxon>Acidobacteriota</taxon>
        <taxon>Terriglobia</taxon>
        <taxon>Terriglobales</taxon>
        <taxon>Acidobacteriaceae</taxon>
        <taxon>Acidipila</taxon>
    </lineage>
</organism>
<dbReference type="FunFam" id="3.30.70.270:FF:000001">
    <property type="entry name" value="Diguanylate cyclase domain protein"/>
    <property type="match status" value="1"/>
</dbReference>
<proteinExistence type="predicted"/>
<dbReference type="InterPro" id="IPR052163">
    <property type="entry name" value="DGC-Regulatory_Protein"/>
</dbReference>
<dbReference type="Gene3D" id="3.30.450.20">
    <property type="entry name" value="PAS domain"/>
    <property type="match status" value="1"/>
</dbReference>
<dbReference type="PANTHER" id="PTHR46663">
    <property type="entry name" value="DIGUANYLATE CYCLASE DGCT-RELATED"/>
    <property type="match status" value="1"/>
</dbReference>
<dbReference type="Proteomes" id="UP000295210">
    <property type="component" value="Unassembled WGS sequence"/>
</dbReference>
<feature type="transmembrane region" description="Helical" evidence="1">
    <location>
        <begin position="117"/>
        <end position="137"/>
    </location>
</feature>
<dbReference type="OrthoDB" id="9759607at2"/>